<proteinExistence type="predicted"/>
<organism evidence="2 3">
    <name type="scientific">Haloferax elongans ATCC BAA-1513</name>
    <dbReference type="NCBI Taxonomy" id="1230453"/>
    <lineage>
        <taxon>Archaea</taxon>
        <taxon>Methanobacteriati</taxon>
        <taxon>Methanobacteriota</taxon>
        <taxon>Stenosarchaea group</taxon>
        <taxon>Halobacteria</taxon>
        <taxon>Halobacteriales</taxon>
        <taxon>Haloferacaceae</taxon>
        <taxon>Haloferax</taxon>
    </lineage>
</organism>
<evidence type="ECO:0008006" key="4">
    <source>
        <dbReference type="Google" id="ProtNLM"/>
    </source>
</evidence>
<dbReference type="Proteomes" id="UP000011612">
    <property type="component" value="Unassembled WGS sequence"/>
</dbReference>
<keyword evidence="3" id="KW-1185">Reference proteome</keyword>
<dbReference type="AlphaFoldDB" id="M0HMV7"/>
<protein>
    <recommendedName>
        <fullName evidence="4">Small CPxCG-related zinc finger protein</fullName>
    </recommendedName>
</protein>
<evidence type="ECO:0000256" key="1">
    <source>
        <dbReference type="SAM" id="MobiDB-lite"/>
    </source>
</evidence>
<evidence type="ECO:0000313" key="3">
    <source>
        <dbReference type="Proteomes" id="UP000011612"/>
    </source>
</evidence>
<evidence type="ECO:0000313" key="2">
    <source>
        <dbReference type="EMBL" id="ELZ85002.1"/>
    </source>
</evidence>
<dbReference type="EMBL" id="AOLK01000018">
    <property type="protein sequence ID" value="ELZ85002.1"/>
    <property type="molecule type" value="Genomic_DNA"/>
</dbReference>
<reference evidence="2 3" key="1">
    <citation type="journal article" date="2014" name="PLoS Genet.">
        <title>Phylogenetically driven sequencing of extremely halophilic archaea reveals strategies for static and dynamic osmo-response.</title>
        <authorList>
            <person name="Becker E.A."/>
            <person name="Seitzer P.M."/>
            <person name="Tritt A."/>
            <person name="Larsen D."/>
            <person name="Krusor M."/>
            <person name="Yao A.I."/>
            <person name="Wu D."/>
            <person name="Madern D."/>
            <person name="Eisen J.A."/>
            <person name="Darling A.E."/>
            <person name="Facciotti M.T."/>
        </authorList>
    </citation>
    <scope>NUCLEOTIDE SEQUENCE [LARGE SCALE GENOMIC DNA]</scope>
    <source>
        <strain evidence="2 3">ATCC BAA-1513</strain>
    </source>
</reference>
<name>M0HMV7_HALEO</name>
<sequence>MGDRNHLHVCRHCGVVHGTASSTPPEECLVCESGSFSEYTLNDLLREREPVEPQLPTPEGSQTEHTSRPGIRVRE</sequence>
<dbReference type="PATRIC" id="fig|1230453.4.peg.2069"/>
<dbReference type="STRING" id="1230453.C453_10490"/>
<feature type="region of interest" description="Disordered" evidence="1">
    <location>
        <begin position="47"/>
        <end position="75"/>
    </location>
</feature>
<gene>
    <name evidence="2" type="ORF">C453_10490</name>
</gene>
<comment type="caution">
    <text evidence="2">The sequence shown here is derived from an EMBL/GenBank/DDBJ whole genome shotgun (WGS) entry which is preliminary data.</text>
</comment>
<accession>M0HMV7</accession>